<evidence type="ECO:0000313" key="9">
    <source>
        <dbReference type="Proteomes" id="UP000824321"/>
    </source>
</evidence>
<name>A0ABX9A4Q3_9SPHN</name>
<dbReference type="Pfam" id="PF01478">
    <property type="entry name" value="Peptidase_A24"/>
    <property type="match status" value="1"/>
</dbReference>
<feature type="transmembrane region" description="Helical" evidence="6">
    <location>
        <begin position="62"/>
        <end position="81"/>
    </location>
</feature>
<proteinExistence type="predicted"/>
<evidence type="ECO:0000256" key="6">
    <source>
        <dbReference type="SAM" id="Phobius"/>
    </source>
</evidence>
<keyword evidence="2" id="KW-1003">Cell membrane</keyword>
<evidence type="ECO:0000313" key="8">
    <source>
        <dbReference type="EMBL" id="QZD94792.1"/>
    </source>
</evidence>
<feature type="transmembrane region" description="Helical" evidence="6">
    <location>
        <begin position="209"/>
        <end position="231"/>
    </location>
</feature>
<feature type="transmembrane region" description="Helical" evidence="6">
    <location>
        <begin position="137"/>
        <end position="157"/>
    </location>
</feature>
<dbReference type="Gene3D" id="1.20.120.1220">
    <property type="match status" value="1"/>
</dbReference>
<protein>
    <submittedName>
        <fullName evidence="8">Prepilin peptidase</fullName>
        <ecNumber evidence="8">3.4.23.43</ecNumber>
    </submittedName>
</protein>
<dbReference type="EMBL" id="CP081294">
    <property type="protein sequence ID" value="QZD94792.1"/>
    <property type="molecule type" value="Genomic_DNA"/>
</dbReference>
<keyword evidence="9" id="KW-1185">Reference proteome</keyword>
<sequence length="237" mass="24566">MDQEIFTYVLLGALAIALLVAAFTDLKSRTIGNKLNIAIAAGAPLFWWASGLSLWPGVAIQLGIAAITFAVCCAFFAIRQMGGGDVKLLTALALWFPPTNFLGLVLIMAMVGWVLTLAMGIWGVARSNVLGGKPVRDTFILVACTLIAGNFASAVLGGPKLAIPSSVVQSLGTSETGTIAIALIPIALLAIATLVSIRIIRRHKHQPRVPYGLAISVAGLWMLGGSFLAGISATAAG</sequence>
<dbReference type="InterPro" id="IPR000045">
    <property type="entry name" value="Prepilin_IV_endopep_pep"/>
</dbReference>
<comment type="subcellular location">
    <subcellularLocation>
        <location evidence="1">Cell membrane</location>
        <topology evidence="1">Multi-pass membrane protein</topology>
    </subcellularLocation>
</comment>
<keyword evidence="4 6" id="KW-1133">Transmembrane helix</keyword>
<evidence type="ECO:0000256" key="5">
    <source>
        <dbReference type="ARBA" id="ARBA00023136"/>
    </source>
</evidence>
<dbReference type="RefSeq" id="WP_221430535.1">
    <property type="nucleotide sequence ID" value="NZ_CP081294.1"/>
</dbReference>
<gene>
    <name evidence="8" type="ORF">K3136_11985</name>
</gene>
<feature type="transmembrane region" description="Helical" evidence="6">
    <location>
        <begin position="5"/>
        <end position="23"/>
    </location>
</feature>
<keyword evidence="5 6" id="KW-0472">Membrane</keyword>
<feature type="transmembrane region" description="Helical" evidence="6">
    <location>
        <begin position="177"/>
        <end position="197"/>
    </location>
</feature>
<dbReference type="PANTHER" id="PTHR36506:SF1">
    <property type="entry name" value="PREFLAGELLIN PEPTIDASE"/>
    <property type="match status" value="1"/>
</dbReference>
<evidence type="ECO:0000256" key="2">
    <source>
        <dbReference type="ARBA" id="ARBA00022475"/>
    </source>
</evidence>
<feature type="domain" description="Prepilin type IV endopeptidase peptidase" evidence="7">
    <location>
        <begin position="14"/>
        <end position="116"/>
    </location>
</feature>
<dbReference type="GO" id="GO:0004190">
    <property type="term" value="F:aspartic-type endopeptidase activity"/>
    <property type="evidence" value="ECO:0007669"/>
    <property type="project" value="UniProtKB-EC"/>
</dbReference>
<evidence type="ECO:0000256" key="4">
    <source>
        <dbReference type="ARBA" id="ARBA00022989"/>
    </source>
</evidence>
<dbReference type="InterPro" id="IPR052218">
    <property type="entry name" value="Preflagellin_Peptidase"/>
</dbReference>
<feature type="transmembrane region" description="Helical" evidence="6">
    <location>
        <begin position="101"/>
        <end position="125"/>
    </location>
</feature>
<keyword evidence="8" id="KW-0378">Hydrolase</keyword>
<accession>A0ABX9A4Q3</accession>
<evidence type="ECO:0000256" key="1">
    <source>
        <dbReference type="ARBA" id="ARBA00004651"/>
    </source>
</evidence>
<reference evidence="8 9" key="1">
    <citation type="submission" date="2021-08" db="EMBL/GenBank/DDBJ databases">
        <title>Comparative Genomics Analysis of the Genus Qipengyuania Reveals Extensive Genetic Diversity and Metabolic Versatility, Including the Description of Fifteen Novel Species.</title>
        <authorList>
            <person name="Liu Y."/>
        </authorList>
    </citation>
    <scope>NUCLEOTIDE SEQUENCE [LARGE SCALE GENOMIC DNA]</scope>
    <source>
        <strain evidence="8 9">1NDH1</strain>
    </source>
</reference>
<dbReference type="Proteomes" id="UP000824321">
    <property type="component" value="Chromosome"/>
</dbReference>
<dbReference type="PANTHER" id="PTHR36506">
    <property type="entry name" value="PREFLAGELLIN PEPTIDASE"/>
    <property type="match status" value="1"/>
</dbReference>
<keyword evidence="3 6" id="KW-0812">Transmembrane</keyword>
<organism evidence="8 9">
    <name type="scientific">Qipengyuania gelatinilytica</name>
    <dbReference type="NCBI Taxonomy" id="2867231"/>
    <lineage>
        <taxon>Bacteria</taxon>
        <taxon>Pseudomonadati</taxon>
        <taxon>Pseudomonadota</taxon>
        <taxon>Alphaproteobacteria</taxon>
        <taxon>Sphingomonadales</taxon>
        <taxon>Erythrobacteraceae</taxon>
        <taxon>Qipengyuania</taxon>
    </lineage>
</organism>
<evidence type="ECO:0000256" key="3">
    <source>
        <dbReference type="ARBA" id="ARBA00022692"/>
    </source>
</evidence>
<evidence type="ECO:0000259" key="7">
    <source>
        <dbReference type="Pfam" id="PF01478"/>
    </source>
</evidence>
<dbReference type="EC" id="3.4.23.43" evidence="8"/>